<dbReference type="Pfam" id="PF04199">
    <property type="entry name" value="Cyclase"/>
    <property type="match status" value="1"/>
</dbReference>
<dbReference type="InterPro" id="IPR037175">
    <property type="entry name" value="KFase_sf"/>
</dbReference>
<dbReference type="EMBL" id="CP121689">
    <property type="protein sequence ID" value="WZL75784.1"/>
    <property type="molecule type" value="Genomic_DNA"/>
</dbReference>
<keyword evidence="1" id="KW-0378">Hydrolase</keyword>
<dbReference type="RefSeq" id="WP_369017934.1">
    <property type="nucleotide sequence ID" value="NZ_CP121689.1"/>
</dbReference>
<dbReference type="Gene3D" id="3.50.30.50">
    <property type="entry name" value="Putative cyclase"/>
    <property type="match status" value="1"/>
</dbReference>
<evidence type="ECO:0000313" key="1">
    <source>
        <dbReference type="EMBL" id="WZL75784.1"/>
    </source>
</evidence>
<dbReference type="InterPro" id="IPR007325">
    <property type="entry name" value="KFase/CYL"/>
</dbReference>
<evidence type="ECO:0000313" key="2">
    <source>
        <dbReference type="Proteomes" id="UP001461341"/>
    </source>
</evidence>
<dbReference type="PANTHER" id="PTHR31118">
    <property type="entry name" value="CYCLASE-LIKE PROTEIN 2"/>
    <property type="match status" value="1"/>
</dbReference>
<organism evidence="1 2">
    <name type="scientific">Thermatribacter velox</name>
    <dbReference type="NCBI Taxonomy" id="3039681"/>
    <lineage>
        <taxon>Bacteria</taxon>
        <taxon>Pseudomonadati</taxon>
        <taxon>Atribacterota</taxon>
        <taxon>Atribacteria</taxon>
        <taxon>Atribacterales</taxon>
        <taxon>Thermatribacteraceae</taxon>
        <taxon>Thermatribacter</taxon>
    </lineage>
</organism>
<name>A0ABZ2YDB2_9BACT</name>
<sequence length="206" mass="23176">MEIIDISLPLESTMPSYKGEVNKKARLEKVRSIEEGANETRITFESHTGTHVDAPLHMLKDGKSIDQIPLQNFFGPALLIEIRGKEAIGKEELLPWEPCILKDHFLLIKTDNSFQDLSREDYVYLTQEGAYFLAEKEIRGVGIDSLGIERSQPGHPTHKILLSKGILIIEGLKLDEVQCGTYFLSAFPLNIKGCDGAPARVLLWRF</sequence>
<proteinExistence type="predicted"/>
<keyword evidence="2" id="KW-1185">Reference proteome</keyword>
<dbReference type="EC" id="3.5.-.-" evidence="1"/>
<dbReference type="PANTHER" id="PTHR31118:SF32">
    <property type="entry name" value="KYNURENINE FORMAMIDASE"/>
    <property type="match status" value="1"/>
</dbReference>
<dbReference type="SUPFAM" id="SSF102198">
    <property type="entry name" value="Putative cyclase"/>
    <property type="match status" value="1"/>
</dbReference>
<dbReference type="GO" id="GO:0016787">
    <property type="term" value="F:hydrolase activity"/>
    <property type="evidence" value="ECO:0007669"/>
    <property type="project" value="UniProtKB-KW"/>
</dbReference>
<accession>A0ABZ2YDB2</accession>
<reference evidence="1 2" key="1">
    <citation type="submission" date="2023-03" db="EMBL/GenBank/DDBJ databases">
        <title>Novel Species.</title>
        <authorList>
            <person name="Ma S."/>
        </authorList>
    </citation>
    <scope>NUCLEOTIDE SEQUENCE [LARGE SCALE GENOMIC DNA]</scope>
    <source>
        <strain evidence="1 2">B11</strain>
    </source>
</reference>
<gene>
    <name evidence="1" type="ORF">QBE54_09365</name>
</gene>
<protein>
    <submittedName>
        <fullName evidence="1">Cyclase family protein</fullName>
        <ecNumber evidence="1">3.5.-.-</ecNumber>
    </submittedName>
</protein>
<dbReference type="Proteomes" id="UP001461341">
    <property type="component" value="Chromosome"/>
</dbReference>